<gene>
    <name evidence="1" type="ORF">OFUS_LOCUS4813</name>
</gene>
<dbReference type="PANTHER" id="PTHR31723">
    <property type="entry name" value="PATHOGENESIS-RELATED FAMILY PROTEIN"/>
    <property type="match status" value="1"/>
</dbReference>
<dbReference type="Gene3D" id="3.10.450.50">
    <property type="match status" value="1"/>
</dbReference>
<comment type="caution">
    <text evidence="1">The sequence shown here is derived from an EMBL/GenBank/DDBJ whole genome shotgun (WGS) entry which is preliminary data.</text>
</comment>
<dbReference type="InterPro" id="IPR053218">
    <property type="entry name" value="Pathogen-related_defense"/>
</dbReference>
<dbReference type="InterPro" id="IPR032710">
    <property type="entry name" value="NTF2-like_dom_sf"/>
</dbReference>
<dbReference type="AlphaFoldDB" id="A0A8J1TIG2"/>
<protein>
    <submittedName>
        <fullName evidence="1">Uncharacterized protein</fullName>
    </submittedName>
</protein>
<reference evidence="1" key="1">
    <citation type="submission" date="2022-03" db="EMBL/GenBank/DDBJ databases">
        <authorList>
            <person name="Martin C."/>
        </authorList>
    </citation>
    <scope>NUCLEOTIDE SEQUENCE</scope>
</reference>
<proteinExistence type="predicted"/>
<accession>A0A8J1TIG2</accession>
<keyword evidence="2" id="KW-1185">Reference proteome</keyword>
<dbReference type="OrthoDB" id="65445at2759"/>
<organism evidence="1 2">
    <name type="scientific">Owenia fusiformis</name>
    <name type="common">Polychaete worm</name>
    <dbReference type="NCBI Taxonomy" id="6347"/>
    <lineage>
        <taxon>Eukaryota</taxon>
        <taxon>Metazoa</taxon>
        <taxon>Spiralia</taxon>
        <taxon>Lophotrochozoa</taxon>
        <taxon>Annelida</taxon>
        <taxon>Polychaeta</taxon>
        <taxon>Sedentaria</taxon>
        <taxon>Canalipalpata</taxon>
        <taxon>Sabellida</taxon>
        <taxon>Oweniida</taxon>
        <taxon>Oweniidae</taxon>
        <taxon>Owenia</taxon>
    </lineage>
</organism>
<dbReference type="EMBL" id="CAIIXF020000002">
    <property type="protein sequence ID" value="CAH1777819.1"/>
    <property type="molecule type" value="Genomic_DNA"/>
</dbReference>
<evidence type="ECO:0000313" key="2">
    <source>
        <dbReference type="Proteomes" id="UP000749559"/>
    </source>
</evidence>
<sequence length="217" mass="25118">MSAVPTRSYMEDPKIKWRSGKPNYDLVNAKYLKEKQSNHPVDSLEKLVENVAKTWEMEMTNKLDLDDWCSIADKDTFKYIINGNHVFSAKDCVEKGNYQITLTDCPLYNPKAFTFETSHALFKKAFDEGFPWELKELFSGPPNIAFSWRHWTNWTGKFGKLEPTNERIEMTGMAKVVVDDNLKLVSVEVFYDPNPLIATLLGLQEYKNKDFPMPTDI</sequence>
<dbReference type="Proteomes" id="UP000749559">
    <property type="component" value="Unassembled WGS sequence"/>
</dbReference>
<evidence type="ECO:0000313" key="1">
    <source>
        <dbReference type="EMBL" id="CAH1777819.1"/>
    </source>
</evidence>
<dbReference type="SUPFAM" id="SSF54427">
    <property type="entry name" value="NTF2-like"/>
    <property type="match status" value="1"/>
</dbReference>
<name>A0A8J1TIG2_OWEFU</name>
<dbReference type="PANTHER" id="PTHR31723:SF10">
    <property type="entry name" value="PATHOGEN-RELATED PROTEIN"/>
    <property type="match status" value="1"/>
</dbReference>